<dbReference type="Gene3D" id="3.30.750.140">
    <property type="match status" value="1"/>
</dbReference>
<organism evidence="3 4">
    <name type="scientific">Fulvimonas soli</name>
    <dbReference type="NCBI Taxonomy" id="155197"/>
    <lineage>
        <taxon>Bacteria</taxon>
        <taxon>Pseudomonadati</taxon>
        <taxon>Pseudomonadota</taxon>
        <taxon>Gammaproteobacteria</taxon>
        <taxon>Lysobacterales</taxon>
        <taxon>Rhodanobacteraceae</taxon>
        <taxon>Fulvimonas</taxon>
    </lineage>
</organism>
<dbReference type="AlphaFoldDB" id="A0A316HLK1"/>
<dbReference type="InterPro" id="IPR038610">
    <property type="entry name" value="FliK-like_C_sf"/>
</dbReference>
<evidence type="ECO:0000313" key="3">
    <source>
        <dbReference type="EMBL" id="PWK81078.1"/>
    </source>
</evidence>
<dbReference type="Pfam" id="PF02120">
    <property type="entry name" value="Flg_hook"/>
    <property type="match status" value="1"/>
</dbReference>
<evidence type="ECO:0000313" key="4">
    <source>
        <dbReference type="Proteomes" id="UP000245812"/>
    </source>
</evidence>
<sequence length="390" mass="41733">MIIQPTSLAAMTWAGAAAGTSAESWRIGAVLAARPLGVNERGLLVLQIGALTVEAELPTGQQFANGQLPPQFQVRVQSLGSQPLLEVVGAGAPDPIVYRALRERLPQQNGYAPLLASLAALSQRPVLRQLPQPLREALALLDHAVRMPEEITRGEGLREAILRSGLFLEYQLVQPRADLLALGGDDWKAVLLHLAAVLEQYAPARPQPAAADTPPPLHQRGLQPPQPRQPVPLPPPGEDGGEDLGALIERLHGDVRAALARLEVAQLDNAQAQAWMIEIPVQGEDGRDVLQLHLEMAREGEEGGAAWTLGFSIDLPALGPVQGELQLRDLRLAVRLWAERAGAVEKLERQFVALRQRLSACGVLLDQLSCQAGLPHGSGRAGGLLLKATA</sequence>
<feature type="compositionally biased region" description="Low complexity" evidence="1">
    <location>
        <begin position="206"/>
        <end position="223"/>
    </location>
</feature>
<evidence type="ECO:0000259" key="2">
    <source>
        <dbReference type="Pfam" id="PF02120"/>
    </source>
</evidence>
<reference evidence="3 4" key="1">
    <citation type="submission" date="2018-05" db="EMBL/GenBank/DDBJ databases">
        <title>Genomic Encyclopedia of Type Strains, Phase IV (KMG-IV): sequencing the most valuable type-strain genomes for metagenomic binning, comparative biology and taxonomic classification.</title>
        <authorList>
            <person name="Goeker M."/>
        </authorList>
    </citation>
    <scope>NUCLEOTIDE SEQUENCE [LARGE SCALE GENOMIC DNA]</scope>
    <source>
        <strain evidence="3 4">DSM 14263</strain>
    </source>
</reference>
<dbReference type="RefSeq" id="WP_109724897.1">
    <property type="nucleotide sequence ID" value="NZ_MSZV01000193.1"/>
</dbReference>
<dbReference type="EMBL" id="QGHC01000025">
    <property type="protein sequence ID" value="PWK81078.1"/>
    <property type="molecule type" value="Genomic_DNA"/>
</dbReference>
<dbReference type="InterPro" id="IPR021136">
    <property type="entry name" value="Flagellar_hook_control-like_C"/>
</dbReference>
<evidence type="ECO:0000256" key="1">
    <source>
        <dbReference type="SAM" id="MobiDB-lite"/>
    </source>
</evidence>
<comment type="caution">
    <text evidence="3">The sequence shown here is derived from an EMBL/GenBank/DDBJ whole genome shotgun (WGS) entry which is preliminary data.</text>
</comment>
<protein>
    <submittedName>
        <fullName evidence="3">Flagellar hook-length control protein FliK</fullName>
    </submittedName>
</protein>
<gene>
    <name evidence="3" type="ORF">C7456_1252</name>
</gene>
<dbReference type="Proteomes" id="UP000245812">
    <property type="component" value="Unassembled WGS sequence"/>
</dbReference>
<keyword evidence="4" id="KW-1185">Reference proteome</keyword>
<feature type="domain" description="Flagellar hook-length control protein-like C-terminal" evidence="2">
    <location>
        <begin position="301"/>
        <end position="376"/>
    </location>
</feature>
<feature type="compositionally biased region" description="Pro residues" evidence="1">
    <location>
        <begin position="224"/>
        <end position="237"/>
    </location>
</feature>
<keyword evidence="3" id="KW-0966">Cell projection</keyword>
<proteinExistence type="predicted"/>
<name>A0A316HLK1_9GAMM</name>
<keyword evidence="3" id="KW-0282">Flagellum</keyword>
<feature type="region of interest" description="Disordered" evidence="1">
    <location>
        <begin position="206"/>
        <end position="244"/>
    </location>
</feature>
<dbReference type="OrthoDB" id="5644314at2"/>
<keyword evidence="3" id="KW-0969">Cilium</keyword>
<accession>A0A316HLK1</accession>